<evidence type="ECO:0000313" key="4">
    <source>
        <dbReference type="Proteomes" id="UP000178606"/>
    </source>
</evidence>
<dbReference type="EMBL" id="MFKF01000365">
    <property type="protein sequence ID" value="OGG45834.1"/>
    <property type="molecule type" value="Genomic_DNA"/>
</dbReference>
<accession>A0A1F6C9H9</accession>
<gene>
    <name evidence="3" type="ORF">A3F84_05795</name>
</gene>
<protein>
    <submittedName>
        <fullName evidence="3">Uncharacterized protein</fullName>
    </submittedName>
</protein>
<sequence length="108" mass="11487">MTTLTKLCVWASLIVGLGAMLFLGYQAGMGIVQDWEDLAGSEPAPQASVGDLAWIGGLLFAALLALAIRFRPHMRAKKTEVKGTGPKPLPHLGPFRRPGRKNAMGAGF</sequence>
<evidence type="ECO:0000256" key="2">
    <source>
        <dbReference type="SAM" id="Phobius"/>
    </source>
</evidence>
<proteinExistence type="predicted"/>
<feature type="transmembrane region" description="Helical" evidence="2">
    <location>
        <begin position="7"/>
        <end position="32"/>
    </location>
</feature>
<dbReference type="Proteomes" id="UP000178606">
    <property type="component" value="Unassembled WGS sequence"/>
</dbReference>
<name>A0A1F6C9H9_HANXR</name>
<evidence type="ECO:0000256" key="1">
    <source>
        <dbReference type="SAM" id="MobiDB-lite"/>
    </source>
</evidence>
<organism evidence="3 4">
    <name type="scientific">Handelsmanbacteria sp. (strain RIFCSPLOWO2_12_FULL_64_10)</name>
    <dbReference type="NCBI Taxonomy" id="1817868"/>
    <lineage>
        <taxon>Bacteria</taxon>
        <taxon>Candidatus Handelsmaniibacteriota</taxon>
    </lineage>
</organism>
<comment type="caution">
    <text evidence="3">The sequence shown here is derived from an EMBL/GenBank/DDBJ whole genome shotgun (WGS) entry which is preliminary data.</text>
</comment>
<feature type="region of interest" description="Disordered" evidence="1">
    <location>
        <begin position="78"/>
        <end position="108"/>
    </location>
</feature>
<reference evidence="3 4" key="1">
    <citation type="journal article" date="2016" name="Nat. Commun.">
        <title>Thousands of microbial genomes shed light on interconnected biogeochemical processes in an aquifer system.</title>
        <authorList>
            <person name="Anantharaman K."/>
            <person name="Brown C.T."/>
            <person name="Hug L.A."/>
            <person name="Sharon I."/>
            <person name="Castelle C.J."/>
            <person name="Probst A.J."/>
            <person name="Thomas B.C."/>
            <person name="Singh A."/>
            <person name="Wilkins M.J."/>
            <person name="Karaoz U."/>
            <person name="Brodie E.L."/>
            <person name="Williams K.H."/>
            <person name="Hubbard S.S."/>
            <person name="Banfield J.F."/>
        </authorList>
    </citation>
    <scope>NUCLEOTIDE SEQUENCE [LARGE SCALE GENOMIC DNA]</scope>
    <source>
        <strain evidence="4">RIFCSPLOWO2_12_FULL_64_10</strain>
    </source>
</reference>
<keyword evidence="2" id="KW-1133">Transmembrane helix</keyword>
<feature type="transmembrane region" description="Helical" evidence="2">
    <location>
        <begin position="52"/>
        <end position="70"/>
    </location>
</feature>
<evidence type="ECO:0000313" key="3">
    <source>
        <dbReference type="EMBL" id="OGG45834.1"/>
    </source>
</evidence>
<keyword evidence="2" id="KW-0812">Transmembrane</keyword>
<dbReference type="AlphaFoldDB" id="A0A1F6C9H9"/>
<keyword evidence="2" id="KW-0472">Membrane</keyword>